<dbReference type="PROSITE" id="PS50135">
    <property type="entry name" value="ZF_ZZ_2"/>
    <property type="match status" value="1"/>
</dbReference>
<accession>A0A1X2IZS0</accession>
<feature type="domain" description="HTH myb-type" evidence="9">
    <location>
        <begin position="336"/>
        <end position="390"/>
    </location>
</feature>
<evidence type="ECO:0000256" key="5">
    <source>
        <dbReference type="SAM" id="Coils"/>
    </source>
</evidence>
<feature type="compositionally biased region" description="Polar residues" evidence="6">
    <location>
        <begin position="83"/>
        <end position="103"/>
    </location>
</feature>
<dbReference type="InterPro" id="IPR037830">
    <property type="entry name" value="ZZZ3"/>
</dbReference>
<feature type="compositionally biased region" description="Polar residues" evidence="6">
    <location>
        <begin position="1"/>
        <end position="25"/>
    </location>
</feature>
<dbReference type="InterPro" id="IPR009057">
    <property type="entry name" value="Homeodomain-like_sf"/>
</dbReference>
<feature type="domain" description="ZZ-type" evidence="8">
    <location>
        <begin position="506"/>
        <end position="566"/>
    </location>
</feature>
<dbReference type="STRING" id="90262.A0A1X2IZS0"/>
<dbReference type="InterPro" id="IPR001005">
    <property type="entry name" value="SANT/Myb"/>
</dbReference>
<feature type="compositionally biased region" description="Basic and acidic residues" evidence="6">
    <location>
        <begin position="322"/>
        <end position="332"/>
    </location>
</feature>
<dbReference type="InterPro" id="IPR017930">
    <property type="entry name" value="Myb_dom"/>
</dbReference>
<dbReference type="PROSITE" id="PS50090">
    <property type="entry name" value="MYB_LIKE"/>
    <property type="match status" value="1"/>
</dbReference>
<name>A0A1X2IZS0_9FUNG</name>
<evidence type="ECO:0000256" key="3">
    <source>
        <dbReference type="ARBA" id="ARBA00022833"/>
    </source>
</evidence>
<evidence type="ECO:0000313" key="11">
    <source>
        <dbReference type="Proteomes" id="UP000193560"/>
    </source>
</evidence>
<dbReference type="PANTHER" id="PTHR22705:SF0">
    <property type="entry name" value="ZZ-TYPE ZINC FINGER-CONTAINING PROTEIN 3"/>
    <property type="match status" value="1"/>
</dbReference>
<feature type="domain" description="Myb-like" evidence="7">
    <location>
        <begin position="337"/>
        <end position="386"/>
    </location>
</feature>
<dbReference type="CDD" id="cd00167">
    <property type="entry name" value="SANT"/>
    <property type="match status" value="1"/>
</dbReference>
<keyword evidence="2 4" id="KW-0863">Zinc-finger</keyword>
<keyword evidence="11" id="KW-1185">Reference proteome</keyword>
<dbReference type="Gene3D" id="3.30.60.90">
    <property type="match status" value="1"/>
</dbReference>
<dbReference type="Gene3D" id="1.10.10.60">
    <property type="entry name" value="Homeodomain-like"/>
    <property type="match status" value="1"/>
</dbReference>
<comment type="caution">
    <text evidence="10">The sequence shown here is derived from an EMBL/GenBank/DDBJ whole genome shotgun (WGS) entry which is preliminary data.</text>
</comment>
<dbReference type="GO" id="GO:0008270">
    <property type="term" value="F:zinc ion binding"/>
    <property type="evidence" value="ECO:0007669"/>
    <property type="project" value="UniProtKB-KW"/>
</dbReference>
<feature type="compositionally biased region" description="Basic residues" evidence="6">
    <location>
        <begin position="420"/>
        <end position="433"/>
    </location>
</feature>
<feature type="compositionally biased region" description="Polar residues" evidence="6">
    <location>
        <begin position="51"/>
        <end position="67"/>
    </location>
</feature>
<dbReference type="OrthoDB" id="424753at2759"/>
<evidence type="ECO:0000256" key="1">
    <source>
        <dbReference type="ARBA" id="ARBA00022723"/>
    </source>
</evidence>
<evidence type="ECO:0000256" key="2">
    <source>
        <dbReference type="ARBA" id="ARBA00022771"/>
    </source>
</evidence>
<proteinExistence type="predicted"/>
<evidence type="ECO:0000259" key="7">
    <source>
        <dbReference type="PROSITE" id="PS50090"/>
    </source>
</evidence>
<keyword evidence="1" id="KW-0479">Metal-binding</keyword>
<dbReference type="PROSITE" id="PS51294">
    <property type="entry name" value="HTH_MYB"/>
    <property type="match status" value="1"/>
</dbReference>
<evidence type="ECO:0000259" key="8">
    <source>
        <dbReference type="PROSITE" id="PS50135"/>
    </source>
</evidence>
<dbReference type="InterPro" id="IPR000433">
    <property type="entry name" value="Znf_ZZ"/>
</dbReference>
<keyword evidence="5" id="KW-0175">Coiled coil</keyword>
<evidence type="ECO:0000256" key="6">
    <source>
        <dbReference type="SAM" id="MobiDB-lite"/>
    </source>
</evidence>
<dbReference type="Pfam" id="PF00249">
    <property type="entry name" value="Myb_DNA-binding"/>
    <property type="match status" value="1"/>
</dbReference>
<feature type="coiled-coil region" evidence="5">
    <location>
        <begin position="115"/>
        <end position="142"/>
    </location>
</feature>
<feature type="region of interest" description="Disordered" evidence="6">
    <location>
        <begin position="244"/>
        <end position="339"/>
    </location>
</feature>
<dbReference type="EMBL" id="MCGE01000001">
    <property type="protein sequence ID" value="ORZ25048.1"/>
    <property type="molecule type" value="Genomic_DNA"/>
</dbReference>
<dbReference type="AlphaFoldDB" id="A0A1X2IZS0"/>
<evidence type="ECO:0000313" key="10">
    <source>
        <dbReference type="EMBL" id="ORZ25048.1"/>
    </source>
</evidence>
<keyword evidence="3" id="KW-0862">Zinc</keyword>
<reference evidence="10 11" key="1">
    <citation type="submission" date="2016-07" db="EMBL/GenBank/DDBJ databases">
        <title>Pervasive Adenine N6-methylation of Active Genes in Fungi.</title>
        <authorList>
            <consortium name="DOE Joint Genome Institute"/>
            <person name="Mondo S.J."/>
            <person name="Dannebaum R.O."/>
            <person name="Kuo R.C."/>
            <person name="Labutti K."/>
            <person name="Haridas S."/>
            <person name="Kuo A."/>
            <person name="Salamov A."/>
            <person name="Ahrendt S.R."/>
            <person name="Lipzen A."/>
            <person name="Sullivan W."/>
            <person name="Andreopoulos W.B."/>
            <person name="Clum A."/>
            <person name="Lindquist E."/>
            <person name="Daum C."/>
            <person name="Ramamoorthy G.K."/>
            <person name="Gryganskyi A."/>
            <person name="Culley D."/>
            <person name="Magnuson J.K."/>
            <person name="James T.Y."/>
            <person name="O'Malley M.A."/>
            <person name="Stajich J.E."/>
            <person name="Spatafora J.W."/>
            <person name="Visel A."/>
            <person name="Grigoriev I.V."/>
        </authorList>
    </citation>
    <scope>NUCLEOTIDE SEQUENCE [LARGE SCALE GENOMIC DNA]</scope>
    <source>
        <strain evidence="10 11">NRRL 1336</strain>
    </source>
</reference>
<dbReference type="Proteomes" id="UP000193560">
    <property type="component" value="Unassembled WGS sequence"/>
</dbReference>
<protein>
    <submittedName>
        <fullName evidence="10">Uncharacterized protein</fullName>
    </submittedName>
</protein>
<feature type="compositionally biased region" description="Polar residues" evidence="6">
    <location>
        <begin position="284"/>
        <end position="296"/>
    </location>
</feature>
<feature type="region of interest" description="Disordered" evidence="6">
    <location>
        <begin position="397"/>
        <end position="440"/>
    </location>
</feature>
<dbReference type="SMART" id="SM00291">
    <property type="entry name" value="ZnF_ZZ"/>
    <property type="match status" value="1"/>
</dbReference>
<dbReference type="Pfam" id="PF00569">
    <property type="entry name" value="ZZ"/>
    <property type="match status" value="1"/>
</dbReference>
<dbReference type="SMART" id="SM00717">
    <property type="entry name" value="SANT"/>
    <property type="match status" value="1"/>
</dbReference>
<organism evidence="10 11">
    <name type="scientific">Absidia repens</name>
    <dbReference type="NCBI Taxonomy" id="90262"/>
    <lineage>
        <taxon>Eukaryota</taxon>
        <taxon>Fungi</taxon>
        <taxon>Fungi incertae sedis</taxon>
        <taxon>Mucoromycota</taxon>
        <taxon>Mucoromycotina</taxon>
        <taxon>Mucoromycetes</taxon>
        <taxon>Mucorales</taxon>
        <taxon>Cunninghamellaceae</taxon>
        <taxon>Absidia</taxon>
    </lineage>
</organism>
<dbReference type="SUPFAM" id="SSF57850">
    <property type="entry name" value="RING/U-box"/>
    <property type="match status" value="1"/>
</dbReference>
<evidence type="ECO:0000259" key="9">
    <source>
        <dbReference type="PROSITE" id="PS51294"/>
    </source>
</evidence>
<dbReference type="SUPFAM" id="SSF46689">
    <property type="entry name" value="Homeodomain-like"/>
    <property type="match status" value="1"/>
</dbReference>
<gene>
    <name evidence="10" type="ORF">BCR42DRAFT_399272</name>
</gene>
<evidence type="ECO:0000256" key="4">
    <source>
        <dbReference type="PROSITE-ProRule" id="PRU00228"/>
    </source>
</evidence>
<dbReference type="PANTHER" id="PTHR22705">
    <property type="entry name" value="ZINC FINGER, ZZ DOMAIN CONTAINING 3"/>
    <property type="match status" value="1"/>
</dbReference>
<dbReference type="InterPro" id="IPR043145">
    <property type="entry name" value="Znf_ZZ_sf"/>
</dbReference>
<feature type="region of interest" description="Disordered" evidence="6">
    <location>
        <begin position="1"/>
        <end position="104"/>
    </location>
</feature>
<sequence>MSTKTADPISTPTVNTNLENQDGSNQTAAPSPPSQLPSTSTVNTTPPPSSETHINKGTENASSTAQQEPPVANELATDPPAENTPTTNTDKGESAKQTSQSFESNEDYQAVLKVLNVLKHQLNRANKDVETLTRLKREALEDPFGFVLDLKSKKKLKQSPPPLQRVLCVPELDWTKYRFMPESRFARQTASLAALTHQYTNAYKRPGMYKSIMDTPSPLERRTIRPAKHVSKEVKMLQRELSKGLESVGQIPSRAGSTAVSDASDSEDDRSSSVMNGKGKRRVSSQTGSAEKSTSFGAAIPPQPPTILERPSSSSSSGSGRIKSEAPSHEVPTHNQPWTDEEQQRLEQLLEIYPDEPVQAQRFNKIAQALGTRNARQVSSRIQKYFIKLAKMGLPVPGRVNIPPSHSTSRSGRGGSSGRGRGRGGRARMKNSNKPRGSGMGYNAMISGGITNTKVSGGYYSSSTVPTVYMDDDENTDDNMKATMLRVANPGKNDDHTIGGTDSVIHEGFACDSCGVEPIVGVLYKCTVCDEAEEVDLCSKCMAIGTFTNDQHSSDHPFEAVRTAAAPYYADDDYASPEHLGEYSYLGF</sequence>